<dbReference type="PANTHER" id="PTHR35446:SF2">
    <property type="entry name" value="CARBOXYMUCONOLACTONE DECARBOXYLASE-LIKE DOMAIN-CONTAINING PROTEIN"/>
    <property type="match status" value="1"/>
</dbReference>
<proteinExistence type="predicted"/>
<dbReference type="SUPFAM" id="SSF69118">
    <property type="entry name" value="AhpD-like"/>
    <property type="match status" value="1"/>
</dbReference>
<accession>A0ABT1GAB2</accession>
<dbReference type="Proteomes" id="UP001523550">
    <property type="component" value="Unassembled WGS sequence"/>
</dbReference>
<keyword evidence="3" id="KW-1185">Reference proteome</keyword>
<evidence type="ECO:0000313" key="2">
    <source>
        <dbReference type="EMBL" id="MCP1728252.1"/>
    </source>
</evidence>
<sequence length="193" mass="21374">MPWIDTIDETEASGDLKDAYEALDAQQKKIANILKVHSLNAGAMERQMSLYTHLMFGRSGLSRADRESIAVVVSAANNCGYCVSHHAEALSHYEQDNSLLRRMVSDFQFLDMPDKKARMLSYALKLTTSPSQVSDEDIQELKDVGYSDRDILDMNLIAAYFNFVNRVALGLGVDCSEPDGGESARGKDDPETS</sequence>
<dbReference type="InterPro" id="IPR004675">
    <property type="entry name" value="AhpD_core"/>
</dbReference>
<evidence type="ECO:0000259" key="1">
    <source>
        <dbReference type="Pfam" id="PF02627"/>
    </source>
</evidence>
<evidence type="ECO:0000313" key="3">
    <source>
        <dbReference type="Proteomes" id="UP001523550"/>
    </source>
</evidence>
<organism evidence="2 3">
    <name type="scientific">Natronospira proteinivora</name>
    <dbReference type="NCBI Taxonomy" id="1807133"/>
    <lineage>
        <taxon>Bacteria</taxon>
        <taxon>Pseudomonadati</taxon>
        <taxon>Pseudomonadota</taxon>
        <taxon>Gammaproteobacteria</taxon>
        <taxon>Natronospirales</taxon>
        <taxon>Natronospiraceae</taxon>
        <taxon>Natronospira</taxon>
    </lineage>
</organism>
<dbReference type="Gene3D" id="1.20.1290.10">
    <property type="entry name" value="AhpD-like"/>
    <property type="match status" value="1"/>
</dbReference>
<dbReference type="NCBIfam" id="TIGR01926">
    <property type="entry name" value="peroxid_rel"/>
    <property type="match status" value="1"/>
</dbReference>
<keyword evidence="2" id="KW-0560">Oxidoreductase</keyword>
<dbReference type="InterPro" id="IPR003779">
    <property type="entry name" value="CMD-like"/>
</dbReference>
<keyword evidence="2" id="KW-0575">Peroxidase</keyword>
<dbReference type="EMBL" id="JALJYF010000002">
    <property type="protein sequence ID" value="MCP1728252.1"/>
    <property type="molecule type" value="Genomic_DNA"/>
</dbReference>
<dbReference type="PANTHER" id="PTHR35446">
    <property type="entry name" value="SI:CH211-175M2.5"/>
    <property type="match status" value="1"/>
</dbReference>
<dbReference type="Pfam" id="PF02627">
    <property type="entry name" value="CMD"/>
    <property type="match status" value="1"/>
</dbReference>
<protein>
    <submittedName>
        <fullName evidence="2">Peroxidase-related enzyme</fullName>
    </submittedName>
</protein>
<dbReference type="NCBIfam" id="TIGR00778">
    <property type="entry name" value="ahpD_dom"/>
    <property type="match status" value="1"/>
</dbReference>
<dbReference type="InterPro" id="IPR029032">
    <property type="entry name" value="AhpD-like"/>
</dbReference>
<dbReference type="InterPro" id="IPR010195">
    <property type="entry name" value="Uncharacterised_peroxidase-rel"/>
</dbReference>
<name>A0ABT1GAB2_9GAMM</name>
<feature type="domain" description="Carboxymuconolactone decarboxylase-like" evidence="1">
    <location>
        <begin position="44"/>
        <end position="90"/>
    </location>
</feature>
<dbReference type="RefSeq" id="WP_253450020.1">
    <property type="nucleotide sequence ID" value="NZ_JALJYF010000002.1"/>
</dbReference>
<dbReference type="GO" id="GO:0004601">
    <property type="term" value="F:peroxidase activity"/>
    <property type="evidence" value="ECO:0007669"/>
    <property type="project" value="UniProtKB-KW"/>
</dbReference>
<reference evidence="2 3" key="1">
    <citation type="submission" date="2022-03" db="EMBL/GenBank/DDBJ databases">
        <title>Genomic Encyclopedia of Type Strains, Phase III (KMG-III): the genomes of soil and plant-associated and newly described type strains.</title>
        <authorList>
            <person name="Whitman W."/>
        </authorList>
    </citation>
    <scope>NUCLEOTIDE SEQUENCE [LARGE SCALE GENOMIC DNA]</scope>
    <source>
        <strain evidence="2 3">BSker1</strain>
    </source>
</reference>
<comment type="caution">
    <text evidence="2">The sequence shown here is derived from an EMBL/GenBank/DDBJ whole genome shotgun (WGS) entry which is preliminary data.</text>
</comment>
<gene>
    <name evidence="2" type="ORF">J2T60_002252</name>
</gene>